<evidence type="ECO:0000256" key="9">
    <source>
        <dbReference type="ARBA" id="ARBA00022982"/>
    </source>
</evidence>
<evidence type="ECO:0000256" key="17">
    <source>
        <dbReference type="SAM" id="Phobius"/>
    </source>
</evidence>
<keyword evidence="6 15" id="KW-0812">Transmembrane</keyword>
<dbReference type="Proteomes" id="UP000017819">
    <property type="component" value="Unassembled WGS sequence"/>
</dbReference>
<keyword evidence="12 17" id="KW-0472">Membrane</keyword>
<accession>V4RP37</accession>
<keyword evidence="5 15" id="KW-0679">Respiratory chain</keyword>
<keyword evidence="9 15" id="KW-0249">Electron transport</keyword>
<dbReference type="eggNOG" id="COG1622">
    <property type="taxonomic scope" value="Bacteria"/>
</dbReference>
<dbReference type="SUPFAM" id="SSF81464">
    <property type="entry name" value="Cytochrome c oxidase subunit II-like, transmembrane region"/>
    <property type="match status" value="1"/>
</dbReference>
<dbReference type="InterPro" id="IPR011759">
    <property type="entry name" value="Cyt_c_oxidase_su2_TM_dom"/>
</dbReference>
<feature type="domain" description="Cytochrome oxidase subunit II copper A binding" evidence="19">
    <location>
        <begin position="126"/>
        <end position="261"/>
    </location>
</feature>
<dbReference type="PROSITE" id="PS50999">
    <property type="entry name" value="COX2_TM"/>
    <property type="match status" value="1"/>
</dbReference>
<organism evidence="21 22">
    <name type="scientific">Lutibaculum baratangense AMV1</name>
    <dbReference type="NCBI Taxonomy" id="631454"/>
    <lineage>
        <taxon>Bacteria</taxon>
        <taxon>Pseudomonadati</taxon>
        <taxon>Pseudomonadota</taxon>
        <taxon>Alphaproteobacteria</taxon>
        <taxon>Hyphomicrobiales</taxon>
        <taxon>Tepidamorphaceae</taxon>
        <taxon>Lutibaculum</taxon>
    </lineage>
</organism>
<dbReference type="GO" id="GO:0004129">
    <property type="term" value="F:cytochrome-c oxidase activity"/>
    <property type="evidence" value="ECO:0007669"/>
    <property type="project" value="UniProtKB-EC"/>
</dbReference>
<proteinExistence type="inferred from homology"/>
<evidence type="ECO:0000256" key="10">
    <source>
        <dbReference type="ARBA" id="ARBA00022989"/>
    </source>
</evidence>
<dbReference type="InterPro" id="IPR014222">
    <property type="entry name" value="Cyt_c_oxidase_su2"/>
</dbReference>
<keyword evidence="8" id="KW-1278">Translocase</keyword>
<evidence type="ECO:0000256" key="13">
    <source>
        <dbReference type="ARBA" id="ARBA00024688"/>
    </source>
</evidence>
<keyword evidence="21" id="KW-0560">Oxidoreductase</keyword>
<comment type="similarity">
    <text evidence="3 15">Belongs to the cytochrome c oxidase subunit 2 family.</text>
</comment>
<dbReference type="PROSITE" id="PS00078">
    <property type="entry name" value="COX2"/>
    <property type="match status" value="1"/>
</dbReference>
<dbReference type="RefSeq" id="WP_023432393.1">
    <property type="nucleotide sequence ID" value="NZ_AWXZ01000029.1"/>
</dbReference>
<dbReference type="Gene3D" id="1.10.287.90">
    <property type="match status" value="1"/>
</dbReference>
<evidence type="ECO:0000259" key="19">
    <source>
        <dbReference type="PROSITE" id="PS50857"/>
    </source>
</evidence>
<evidence type="ECO:0000256" key="7">
    <source>
        <dbReference type="ARBA" id="ARBA00022723"/>
    </source>
</evidence>
<evidence type="ECO:0000256" key="16">
    <source>
        <dbReference type="RuleBase" id="RU004024"/>
    </source>
</evidence>
<dbReference type="AlphaFoldDB" id="V4RP37"/>
<comment type="cofactor">
    <cofactor evidence="16">
        <name>Cu cation</name>
        <dbReference type="ChEBI" id="CHEBI:23378"/>
    </cofactor>
    <text evidence="16">Binds a copper A center.</text>
</comment>
<keyword evidence="4 15" id="KW-0813">Transport</keyword>
<dbReference type="Pfam" id="PF02790">
    <property type="entry name" value="COX2_TM"/>
    <property type="match status" value="1"/>
</dbReference>
<keyword evidence="11 16" id="KW-0186">Copper</keyword>
<evidence type="ECO:0000256" key="1">
    <source>
        <dbReference type="ARBA" id="ARBA00001971"/>
    </source>
</evidence>
<evidence type="ECO:0000256" key="14">
    <source>
        <dbReference type="ARBA" id="ARBA00047816"/>
    </source>
</evidence>
<keyword evidence="7 16" id="KW-0479">Metal-binding</keyword>
<comment type="subcellular location">
    <subcellularLocation>
        <location evidence="15">Cell membrane</location>
        <topology evidence="15">Multi-pass membrane protein</topology>
    </subcellularLocation>
    <subcellularLocation>
        <location evidence="2">Membrane</location>
        <topology evidence="2">Multi-pass membrane protein</topology>
    </subcellularLocation>
</comment>
<dbReference type="InterPro" id="IPR002429">
    <property type="entry name" value="CcO_II-like_C"/>
</dbReference>
<evidence type="ECO:0000256" key="6">
    <source>
        <dbReference type="ARBA" id="ARBA00022692"/>
    </source>
</evidence>
<dbReference type="EMBL" id="AWXZ01000029">
    <property type="protein sequence ID" value="ESR24940.1"/>
    <property type="molecule type" value="Genomic_DNA"/>
</dbReference>
<dbReference type="GO" id="GO:0005886">
    <property type="term" value="C:plasma membrane"/>
    <property type="evidence" value="ECO:0007669"/>
    <property type="project" value="UniProtKB-SubCell"/>
</dbReference>
<evidence type="ECO:0000313" key="21">
    <source>
        <dbReference type="EMBL" id="ESR24940.1"/>
    </source>
</evidence>
<dbReference type="EC" id="7.1.1.9" evidence="16"/>
<dbReference type="InterPro" id="IPR008972">
    <property type="entry name" value="Cupredoxin"/>
</dbReference>
<reference evidence="21 22" key="1">
    <citation type="journal article" date="2014" name="Genome Announc.">
        <title>Draft Genome Sequence of Lutibaculum baratangense Strain AMV1T, Isolated from a Mud Volcano in Andamans, India.</title>
        <authorList>
            <person name="Singh A."/>
            <person name="Sreenivas A."/>
            <person name="Sathyanarayana Reddy G."/>
            <person name="Pinnaka A.K."/>
            <person name="Shivaji S."/>
        </authorList>
    </citation>
    <scope>NUCLEOTIDE SEQUENCE [LARGE SCALE GENOMIC DNA]</scope>
    <source>
        <strain evidence="21 22">AMV1</strain>
    </source>
</reference>
<keyword evidence="22" id="KW-1185">Reference proteome</keyword>
<feature type="transmembrane region" description="Helical" evidence="17">
    <location>
        <begin position="97"/>
        <end position="119"/>
    </location>
</feature>
<dbReference type="GO" id="GO:0042773">
    <property type="term" value="P:ATP synthesis coupled electron transport"/>
    <property type="evidence" value="ECO:0007669"/>
    <property type="project" value="TreeGrafter"/>
</dbReference>
<dbReference type="GO" id="GO:0005507">
    <property type="term" value="F:copper ion binding"/>
    <property type="evidence" value="ECO:0007669"/>
    <property type="project" value="InterPro"/>
</dbReference>
<evidence type="ECO:0000256" key="2">
    <source>
        <dbReference type="ARBA" id="ARBA00004141"/>
    </source>
</evidence>
<dbReference type="Gene3D" id="2.60.40.420">
    <property type="entry name" value="Cupredoxins - blue copper proteins"/>
    <property type="match status" value="1"/>
</dbReference>
<comment type="cofactor">
    <cofactor evidence="1">
        <name>heme</name>
        <dbReference type="ChEBI" id="CHEBI:30413"/>
    </cofactor>
</comment>
<comment type="function">
    <text evidence="13 16">Subunits I and II form the functional core of the enzyme complex. Electrons originating in cytochrome c are transferred via heme a and Cu(A) to the binuclear center formed by heme a3 and Cu(B).</text>
</comment>
<evidence type="ECO:0000256" key="5">
    <source>
        <dbReference type="ARBA" id="ARBA00022660"/>
    </source>
</evidence>
<dbReference type="FunFam" id="2.60.40.420:FF:000001">
    <property type="entry name" value="Cytochrome c oxidase subunit 2"/>
    <property type="match status" value="1"/>
</dbReference>
<evidence type="ECO:0000256" key="3">
    <source>
        <dbReference type="ARBA" id="ARBA00007866"/>
    </source>
</evidence>
<dbReference type="InterPro" id="IPR001505">
    <property type="entry name" value="Copper_CuA"/>
</dbReference>
<gene>
    <name evidence="21" type="ORF">N177_2263</name>
</gene>
<dbReference type="PROSITE" id="PS50857">
    <property type="entry name" value="COX2_CUA"/>
    <property type="match status" value="1"/>
</dbReference>
<evidence type="ECO:0000313" key="22">
    <source>
        <dbReference type="Proteomes" id="UP000017819"/>
    </source>
</evidence>
<keyword evidence="18" id="KW-0732">Signal</keyword>
<name>V4RP37_9HYPH</name>
<feature type="domain" description="Cytochrome oxidase subunit II transmembrane region profile" evidence="20">
    <location>
        <begin position="30"/>
        <end position="125"/>
    </location>
</feature>
<dbReference type="PANTHER" id="PTHR22888:SF9">
    <property type="entry name" value="CYTOCHROME C OXIDASE SUBUNIT 2"/>
    <property type="match status" value="1"/>
</dbReference>
<dbReference type="InterPro" id="IPR034210">
    <property type="entry name" value="CcO_II_C"/>
</dbReference>
<evidence type="ECO:0000256" key="4">
    <source>
        <dbReference type="ARBA" id="ARBA00022448"/>
    </source>
</evidence>
<feature type="signal peptide" evidence="18">
    <location>
        <begin position="1"/>
        <end position="28"/>
    </location>
</feature>
<feature type="chain" id="PRO_5004725911" description="Cytochrome c oxidase subunit 2" evidence="18">
    <location>
        <begin position="29"/>
        <end position="283"/>
    </location>
</feature>
<dbReference type="GO" id="GO:0016491">
    <property type="term" value="F:oxidoreductase activity"/>
    <property type="evidence" value="ECO:0007669"/>
    <property type="project" value="UniProtKB-KW"/>
</dbReference>
<dbReference type="CDD" id="cd13912">
    <property type="entry name" value="CcO_II_C"/>
    <property type="match status" value="1"/>
</dbReference>
<dbReference type="PRINTS" id="PR01166">
    <property type="entry name" value="CYCOXIDASEII"/>
</dbReference>
<sequence>MRSTWRGTTAVALAAISAVALSAAPASAQQPTPWQYTFQGAATPVMESINEFHTFLMVIVTVITLFVMALLGWCIYRYNEKANPVPSKTSHHTMLEVVWTVAPVLILVVIAIPSFRLLYYQLDIPEADLTIKTTGQTWYWDYEYPDYEGVAFSANMVPEEELQGGQPRLLAADNAVVVPVNKTVKVLVTADPMGVIHAWAMPAFGVKIDAVPGRMNETWFRAEREGVYYGQCSELCGVNHAFMPIELHVVSEEEFEQWISQQQTASRSLPEDVKLAELASEAQ</sequence>
<dbReference type="PANTHER" id="PTHR22888">
    <property type="entry name" value="CYTOCHROME C OXIDASE, SUBUNIT II"/>
    <property type="match status" value="1"/>
</dbReference>
<dbReference type="PATRIC" id="fig|631454.5.peg.2232"/>
<dbReference type="STRING" id="631454.N177_2263"/>
<dbReference type="SUPFAM" id="SSF49503">
    <property type="entry name" value="Cupredoxins"/>
    <property type="match status" value="1"/>
</dbReference>
<dbReference type="NCBIfam" id="TIGR02866">
    <property type="entry name" value="CoxB"/>
    <property type="match status" value="1"/>
</dbReference>
<dbReference type="InterPro" id="IPR045187">
    <property type="entry name" value="CcO_II"/>
</dbReference>
<dbReference type="Pfam" id="PF00116">
    <property type="entry name" value="COX2"/>
    <property type="match status" value="1"/>
</dbReference>
<protein>
    <recommendedName>
        <fullName evidence="16">Cytochrome c oxidase subunit 2</fullName>
        <ecNumber evidence="16">7.1.1.9</ecNumber>
    </recommendedName>
</protein>
<dbReference type="OrthoDB" id="9781261at2"/>
<feature type="transmembrane region" description="Helical" evidence="17">
    <location>
        <begin position="52"/>
        <end position="76"/>
    </location>
</feature>
<evidence type="ECO:0000256" key="12">
    <source>
        <dbReference type="ARBA" id="ARBA00023136"/>
    </source>
</evidence>
<comment type="caution">
    <text evidence="21">The sequence shown here is derived from an EMBL/GenBank/DDBJ whole genome shotgun (WGS) entry which is preliminary data.</text>
</comment>
<evidence type="ECO:0000259" key="20">
    <source>
        <dbReference type="PROSITE" id="PS50999"/>
    </source>
</evidence>
<evidence type="ECO:0000256" key="11">
    <source>
        <dbReference type="ARBA" id="ARBA00023008"/>
    </source>
</evidence>
<dbReference type="InterPro" id="IPR036257">
    <property type="entry name" value="Cyt_c_oxidase_su2_TM_sf"/>
</dbReference>
<evidence type="ECO:0000256" key="18">
    <source>
        <dbReference type="SAM" id="SignalP"/>
    </source>
</evidence>
<evidence type="ECO:0000256" key="8">
    <source>
        <dbReference type="ARBA" id="ARBA00022967"/>
    </source>
</evidence>
<keyword evidence="10 17" id="KW-1133">Transmembrane helix</keyword>
<evidence type="ECO:0000256" key="15">
    <source>
        <dbReference type="RuleBase" id="RU000456"/>
    </source>
</evidence>
<comment type="catalytic activity">
    <reaction evidence="14 16">
        <text>4 Fe(II)-[cytochrome c] + O2 + 8 H(+)(in) = 4 Fe(III)-[cytochrome c] + 2 H2O + 4 H(+)(out)</text>
        <dbReference type="Rhea" id="RHEA:11436"/>
        <dbReference type="Rhea" id="RHEA-COMP:10350"/>
        <dbReference type="Rhea" id="RHEA-COMP:14399"/>
        <dbReference type="ChEBI" id="CHEBI:15377"/>
        <dbReference type="ChEBI" id="CHEBI:15378"/>
        <dbReference type="ChEBI" id="CHEBI:15379"/>
        <dbReference type="ChEBI" id="CHEBI:29033"/>
        <dbReference type="ChEBI" id="CHEBI:29034"/>
        <dbReference type="EC" id="7.1.1.9"/>
    </reaction>
</comment>